<dbReference type="PANTHER" id="PTHR47627:SF1">
    <property type="entry name" value="RUBREDOXIN-1-RELATED"/>
    <property type="match status" value="1"/>
</dbReference>
<evidence type="ECO:0000256" key="1">
    <source>
        <dbReference type="SAM" id="Phobius"/>
    </source>
</evidence>
<feature type="transmembrane region" description="Helical" evidence="1">
    <location>
        <begin position="136"/>
        <end position="155"/>
    </location>
</feature>
<keyword evidence="1" id="KW-0812">Transmembrane</keyword>
<dbReference type="GO" id="GO:0009055">
    <property type="term" value="F:electron transfer activity"/>
    <property type="evidence" value="ECO:0007669"/>
    <property type="project" value="TreeGrafter"/>
</dbReference>
<dbReference type="AlphaFoldDB" id="A0AAD4TH92"/>
<evidence type="ECO:0000313" key="3">
    <source>
        <dbReference type="Proteomes" id="UP001202328"/>
    </source>
</evidence>
<dbReference type="InterPro" id="IPR050526">
    <property type="entry name" value="Rubredoxin_ET"/>
</dbReference>
<organism evidence="2 3">
    <name type="scientific">Papaver atlanticum</name>
    <dbReference type="NCBI Taxonomy" id="357466"/>
    <lineage>
        <taxon>Eukaryota</taxon>
        <taxon>Viridiplantae</taxon>
        <taxon>Streptophyta</taxon>
        <taxon>Embryophyta</taxon>
        <taxon>Tracheophyta</taxon>
        <taxon>Spermatophyta</taxon>
        <taxon>Magnoliopsida</taxon>
        <taxon>Ranunculales</taxon>
        <taxon>Papaveraceae</taxon>
        <taxon>Papaveroideae</taxon>
        <taxon>Papaver</taxon>
    </lineage>
</organism>
<proteinExistence type="predicted"/>
<protein>
    <submittedName>
        <fullName evidence="2">Uncharacterized protein</fullName>
    </submittedName>
</protein>
<dbReference type="EMBL" id="JAJJMB010001692">
    <property type="protein sequence ID" value="KAI3956191.1"/>
    <property type="molecule type" value="Genomic_DNA"/>
</dbReference>
<dbReference type="Gene3D" id="2.20.28.10">
    <property type="match status" value="1"/>
</dbReference>
<reference evidence="2" key="1">
    <citation type="submission" date="2022-04" db="EMBL/GenBank/DDBJ databases">
        <title>A functionally conserved STORR gene fusion in Papaver species that diverged 16.8 million years ago.</title>
        <authorList>
            <person name="Catania T."/>
        </authorList>
    </citation>
    <scope>NUCLEOTIDE SEQUENCE</scope>
    <source>
        <strain evidence="2">S-188037</strain>
    </source>
</reference>
<keyword evidence="3" id="KW-1185">Reference proteome</keyword>
<comment type="caution">
    <text evidence="2">The sequence shown here is derived from an EMBL/GenBank/DDBJ whole genome shotgun (WGS) entry which is preliminary data.</text>
</comment>
<accession>A0AAD4TH92</accession>
<evidence type="ECO:0000313" key="2">
    <source>
        <dbReference type="EMBL" id="KAI3956191.1"/>
    </source>
</evidence>
<keyword evidence="1" id="KW-1133">Transmembrane helix</keyword>
<dbReference type="PANTHER" id="PTHR47627">
    <property type="entry name" value="RUBREDOXIN"/>
    <property type="match status" value="1"/>
</dbReference>
<gene>
    <name evidence="2" type="ORF">MKW98_008709</name>
</gene>
<dbReference type="Proteomes" id="UP001202328">
    <property type="component" value="Unassembled WGS sequence"/>
</dbReference>
<sequence length="156" mass="17714">MIHRSNFGFGLIVRGRWISGKKKFITRCIDVSQEDIPIYEEEQQPNTISNELETPYEQFVVLSTSIHEYKYCGYLYDESAGDKSYPIPPGLRFANYLKIKDVQIVGDFKSAEFAGFAQNQNFGLGGNALTGGQKLLLIYGSLLLFFALFLSGYWLQ</sequence>
<dbReference type="GO" id="GO:0043448">
    <property type="term" value="P:alkane catabolic process"/>
    <property type="evidence" value="ECO:0007669"/>
    <property type="project" value="TreeGrafter"/>
</dbReference>
<name>A0AAD4TH92_9MAGN</name>
<dbReference type="GO" id="GO:0009507">
    <property type="term" value="C:chloroplast"/>
    <property type="evidence" value="ECO:0007669"/>
    <property type="project" value="TreeGrafter"/>
</dbReference>
<keyword evidence="1" id="KW-0472">Membrane</keyword>